<dbReference type="Proteomes" id="UP000470384">
    <property type="component" value="Unassembled WGS sequence"/>
</dbReference>
<dbReference type="EMBL" id="WXYQ01000001">
    <property type="protein sequence ID" value="NBG94463.1"/>
    <property type="molecule type" value="Genomic_DNA"/>
</dbReference>
<keyword evidence="2" id="KW-0812">Transmembrane</keyword>
<dbReference type="GeneID" id="300653442"/>
<gene>
    <name evidence="3" type="ORF">GTQ45_01795</name>
</gene>
<accession>A0A845Q7A7</accession>
<evidence type="ECO:0000256" key="2">
    <source>
        <dbReference type="SAM" id="Phobius"/>
    </source>
</evidence>
<evidence type="ECO:0000256" key="1">
    <source>
        <dbReference type="SAM" id="MobiDB-lite"/>
    </source>
</evidence>
<proteinExistence type="predicted"/>
<comment type="caution">
    <text evidence="3">The sequence shown here is derived from an EMBL/GenBank/DDBJ whole genome shotgun (WGS) entry which is preliminary data.</text>
</comment>
<protein>
    <submittedName>
        <fullName evidence="3">Uncharacterized protein</fullName>
    </submittedName>
</protein>
<name>A0A845Q7A7_9HYPH</name>
<feature type="region of interest" description="Disordered" evidence="1">
    <location>
        <begin position="1"/>
        <end position="28"/>
    </location>
</feature>
<organism evidence="3 4">
    <name type="scientific">Pyruvatibacter mobilis</name>
    <dbReference type="NCBI Taxonomy" id="1712261"/>
    <lineage>
        <taxon>Bacteria</taxon>
        <taxon>Pseudomonadati</taxon>
        <taxon>Pseudomonadota</taxon>
        <taxon>Alphaproteobacteria</taxon>
        <taxon>Hyphomicrobiales</taxon>
        <taxon>Parvibaculaceae</taxon>
        <taxon>Pyruvatibacter</taxon>
    </lineage>
</organism>
<sequence length="480" mass="51341">MSAAQTSQHFDPASLAPREGSTAARNCGRNAEPLSKLHLVSRLSELDQDLSQRYINDSARAEALKPQIESTARRLSQAPFAGADEYVEGRRGLFGRKLGSDNSPELGTDGDSSGLIPHSVRTRIDYYLQASAQNARQMPMHVMAILVGLLIFAGALFVDYTIVSEFWTRALANEFLELPGSLADSVGFKSLQVLFAAIAAHFVFASLGPVGQKTFTRIVFVFALLMLAGLGFLLATMSLPAGSADTFGGTTSLDEALAGLGLGGEGAAVPAAPVAPGIAEEALSRDVHAVTWLASLGVIFLVVTGVAAIALHSAVRGFTHLVAVGEYRQRAAQAADLTRREHEYVQLAREIEQLRQPQARRAILWAGLMREVQAHLDGMNEAKAGLSRPSRAAPGRRGFFGMGNGAAMQPIGDTADTDDRDSLRARLERNEQSMSVEAYEEIFDTWWASRSQTALAQGADVAVPSLPHRPAQQALPPLSA</sequence>
<keyword evidence="4" id="KW-1185">Reference proteome</keyword>
<feature type="transmembrane region" description="Helical" evidence="2">
    <location>
        <begin position="142"/>
        <end position="163"/>
    </location>
</feature>
<feature type="transmembrane region" description="Helical" evidence="2">
    <location>
        <begin position="289"/>
        <end position="311"/>
    </location>
</feature>
<dbReference type="AlphaFoldDB" id="A0A845Q7A7"/>
<keyword evidence="2" id="KW-1133">Transmembrane helix</keyword>
<dbReference type="OrthoDB" id="8446073at2"/>
<evidence type="ECO:0000313" key="3">
    <source>
        <dbReference type="EMBL" id="NBG94463.1"/>
    </source>
</evidence>
<feature type="transmembrane region" description="Helical" evidence="2">
    <location>
        <begin position="218"/>
        <end position="239"/>
    </location>
</feature>
<feature type="transmembrane region" description="Helical" evidence="2">
    <location>
        <begin position="191"/>
        <end position="211"/>
    </location>
</feature>
<reference evidence="3 4" key="1">
    <citation type="journal article" date="2016" name="Int. J. Syst. Evol. Microbiol.">
        <title>Pyruvatibacter mobilis gen. nov., sp. nov., a marine bacterium from the culture broth of Picochlorum sp. 122.</title>
        <authorList>
            <person name="Wang G."/>
            <person name="Tang M."/>
            <person name="Wu H."/>
            <person name="Dai S."/>
            <person name="Li T."/>
            <person name="Chen C."/>
            <person name="He H."/>
            <person name="Fan J."/>
            <person name="Xiang W."/>
            <person name="Li X."/>
        </authorList>
    </citation>
    <scope>NUCLEOTIDE SEQUENCE [LARGE SCALE GENOMIC DNA]</scope>
    <source>
        <strain evidence="3 4">GYP-11</strain>
    </source>
</reference>
<dbReference type="RefSeq" id="WP_160586556.1">
    <property type="nucleotide sequence ID" value="NZ_BMHN01000001.1"/>
</dbReference>
<keyword evidence="2" id="KW-0472">Membrane</keyword>
<evidence type="ECO:0000313" key="4">
    <source>
        <dbReference type="Proteomes" id="UP000470384"/>
    </source>
</evidence>